<reference evidence="1 2" key="1">
    <citation type="submission" date="2017-03" db="EMBL/GenBank/DDBJ databases">
        <title>Genome analysis of strain PAMC 26577.</title>
        <authorList>
            <person name="Oh H.-M."/>
            <person name="Yang J.-A."/>
        </authorList>
    </citation>
    <scope>NUCLEOTIDE SEQUENCE [LARGE SCALE GENOMIC DNA]</scope>
    <source>
        <strain evidence="1 2">PAMC 26577</strain>
    </source>
</reference>
<evidence type="ECO:0000313" key="1">
    <source>
        <dbReference type="EMBL" id="OTP70199.1"/>
    </source>
</evidence>
<dbReference type="Proteomes" id="UP000195221">
    <property type="component" value="Unassembled WGS sequence"/>
</dbReference>
<organism evidence="1 2">
    <name type="scientific">Caballeronia sordidicola</name>
    <name type="common">Burkholderia sordidicola</name>
    <dbReference type="NCBI Taxonomy" id="196367"/>
    <lineage>
        <taxon>Bacteria</taxon>
        <taxon>Pseudomonadati</taxon>
        <taxon>Pseudomonadota</taxon>
        <taxon>Betaproteobacteria</taxon>
        <taxon>Burkholderiales</taxon>
        <taxon>Burkholderiaceae</taxon>
        <taxon>Caballeronia</taxon>
    </lineage>
</organism>
<proteinExistence type="predicted"/>
<accession>A0A242MG51</accession>
<sequence>MDSMKRRFRTWMASGNGLEMLEKGIRDVMSEAAGSASGFASRHYALT</sequence>
<dbReference type="EMBL" id="NBTZ01000111">
    <property type="protein sequence ID" value="OTP70199.1"/>
    <property type="molecule type" value="Genomic_DNA"/>
</dbReference>
<comment type="caution">
    <text evidence="1">The sequence shown here is derived from an EMBL/GenBank/DDBJ whole genome shotgun (WGS) entry which is preliminary data.</text>
</comment>
<name>A0A242MG51_CABSO</name>
<dbReference type="AlphaFoldDB" id="A0A242MG51"/>
<protein>
    <submittedName>
        <fullName evidence="1">Uncharacterized protein</fullName>
    </submittedName>
</protein>
<evidence type="ECO:0000313" key="2">
    <source>
        <dbReference type="Proteomes" id="UP000195221"/>
    </source>
</evidence>
<gene>
    <name evidence="1" type="ORF">PAMC26577_28200</name>
</gene>